<dbReference type="InterPro" id="IPR034201">
    <property type="entry name" value="RNPS1_RRM"/>
</dbReference>
<dbReference type="SUPFAM" id="SSF54928">
    <property type="entry name" value="RNA-binding domain, RBD"/>
    <property type="match status" value="1"/>
</dbReference>
<evidence type="ECO:0000259" key="8">
    <source>
        <dbReference type="PROSITE" id="PS50102"/>
    </source>
</evidence>
<evidence type="ECO:0000313" key="9">
    <source>
        <dbReference type="EMBL" id="KAE8148853.1"/>
    </source>
</evidence>
<feature type="region of interest" description="Disordered" evidence="7">
    <location>
        <begin position="183"/>
        <end position="315"/>
    </location>
</feature>
<feature type="compositionally biased region" description="Polar residues" evidence="7">
    <location>
        <begin position="90"/>
        <end position="100"/>
    </location>
</feature>
<dbReference type="InterPro" id="IPR000504">
    <property type="entry name" value="RRM_dom"/>
</dbReference>
<dbReference type="Proteomes" id="UP000325780">
    <property type="component" value="Unassembled WGS sequence"/>
</dbReference>
<accession>A0A5N6TR75</accession>
<dbReference type="OrthoDB" id="252020at2759"/>
<dbReference type="SMART" id="SM00360">
    <property type="entry name" value="RRM"/>
    <property type="match status" value="1"/>
</dbReference>
<keyword evidence="5" id="KW-0539">Nucleus</keyword>
<feature type="compositionally biased region" description="Basic residues" evidence="7">
    <location>
        <begin position="65"/>
        <end position="89"/>
    </location>
</feature>
<feature type="domain" description="RRM" evidence="8">
    <location>
        <begin position="102"/>
        <end position="180"/>
    </location>
</feature>
<dbReference type="PANTHER" id="PTHR15481">
    <property type="entry name" value="RIBONUCLEIC ACID BINDING PROTEIN S1"/>
    <property type="match status" value="1"/>
</dbReference>
<evidence type="ECO:0000256" key="4">
    <source>
        <dbReference type="ARBA" id="ARBA00023187"/>
    </source>
</evidence>
<evidence type="ECO:0000256" key="5">
    <source>
        <dbReference type="ARBA" id="ARBA00023242"/>
    </source>
</evidence>
<dbReference type="PROSITE" id="PS50102">
    <property type="entry name" value="RRM"/>
    <property type="match status" value="1"/>
</dbReference>
<dbReference type="InterPro" id="IPR012677">
    <property type="entry name" value="Nucleotide-bd_a/b_plait_sf"/>
</dbReference>
<reference evidence="9 10" key="1">
    <citation type="submission" date="2019-04" db="EMBL/GenBank/DDBJ databases">
        <title>Friends and foes A comparative genomics study of 23 Aspergillus species from section Flavi.</title>
        <authorList>
            <consortium name="DOE Joint Genome Institute"/>
            <person name="Kjaerbolling I."/>
            <person name="Vesth T."/>
            <person name="Frisvad J.C."/>
            <person name="Nybo J.L."/>
            <person name="Theobald S."/>
            <person name="Kildgaard S."/>
            <person name="Isbrandt T."/>
            <person name="Kuo A."/>
            <person name="Sato A."/>
            <person name="Lyhne E.K."/>
            <person name="Kogle M.E."/>
            <person name="Wiebenga A."/>
            <person name="Kun R.S."/>
            <person name="Lubbers R.J."/>
            <person name="Makela M.R."/>
            <person name="Barry K."/>
            <person name="Chovatia M."/>
            <person name="Clum A."/>
            <person name="Daum C."/>
            <person name="Haridas S."/>
            <person name="He G."/>
            <person name="LaButti K."/>
            <person name="Lipzen A."/>
            <person name="Mondo S."/>
            <person name="Riley R."/>
            <person name="Salamov A."/>
            <person name="Simmons B.A."/>
            <person name="Magnuson J.K."/>
            <person name="Henrissat B."/>
            <person name="Mortensen U.H."/>
            <person name="Larsen T.O."/>
            <person name="Devries R.P."/>
            <person name="Grigoriev I.V."/>
            <person name="Machida M."/>
            <person name="Baker S.E."/>
            <person name="Andersen M.R."/>
        </authorList>
    </citation>
    <scope>NUCLEOTIDE SEQUENCE [LARGE SCALE GENOMIC DNA]</scope>
    <source>
        <strain evidence="9 10">IBT 18842</strain>
    </source>
</reference>
<sequence length="315" mass="35830">MTTRTRGRTPVLSQQNPSTEKASLLRRTVSPRSVSRPRSARTPSTERDPSHHNGHSPRSWSRSLSRSRKLSRSRSRSRGSRWHKKRRYTRTPSPATNLPRSSKIVVEKLTKNVTESHLREVFGSFGVIESLDIPMNKAFMTNRGTAYILYHDPADAEAAIAHMHEAQFDGAVLSVSIVLPRRAFSRSPPPPQVGWANSNRQRYGRGQQPDVRYPRSSLRSPTNSRRFGRGRPMEMHDLYRPQSSSRSRSPRRSHSISEPRSTSPPRQMGQPRPGSSRRSRRRSPSYSNYDYSSRSGRSRSSSIGRSQPRHSPSGR</sequence>
<dbReference type="Gene3D" id="3.30.70.330">
    <property type="match status" value="1"/>
</dbReference>
<dbReference type="CDD" id="cd12365">
    <property type="entry name" value="RRM_RNPS1"/>
    <property type="match status" value="1"/>
</dbReference>
<keyword evidence="2" id="KW-0507">mRNA processing</keyword>
<evidence type="ECO:0000256" key="7">
    <source>
        <dbReference type="SAM" id="MobiDB-lite"/>
    </source>
</evidence>
<evidence type="ECO:0000313" key="10">
    <source>
        <dbReference type="Proteomes" id="UP000325780"/>
    </source>
</evidence>
<keyword evidence="10" id="KW-1185">Reference proteome</keyword>
<dbReference type="GO" id="GO:0003723">
    <property type="term" value="F:RNA binding"/>
    <property type="evidence" value="ECO:0007669"/>
    <property type="project" value="UniProtKB-UniRule"/>
</dbReference>
<dbReference type="GO" id="GO:0000398">
    <property type="term" value="P:mRNA splicing, via spliceosome"/>
    <property type="evidence" value="ECO:0007669"/>
    <property type="project" value="TreeGrafter"/>
</dbReference>
<feature type="compositionally biased region" description="Low complexity" evidence="7">
    <location>
        <begin position="25"/>
        <end position="43"/>
    </location>
</feature>
<dbReference type="AlphaFoldDB" id="A0A5N6TR75"/>
<dbReference type="GO" id="GO:0005654">
    <property type="term" value="C:nucleoplasm"/>
    <property type="evidence" value="ECO:0007669"/>
    <property type="project" value="TreeGrafter"/>
</dbReference>
<dbReference type="PANTHER" id="PTHR15481:SF0">
    <property type="entry name" value="LD23870P-RELATED"/>
    <property type="match status" value="1"/>
</dbReference>
<protein>
    <recommendedName>
        <fullName evidence="8">RRM domain-containing protein</fullName>
    </recommendedName>
</protein>
<feature type="compositionally biased region" description="Low complexity" evidence="7">
    <location>
        <begin position="284"/>
        <end position="306"/>
    </location>
</feature>
<evidence type="ECO:0000256" key="1">
    <source>
        <dbReference type="ARBA" id="ARBA00004123"/>
    </source>
</evidence>
<proteinExistence type="predicted"/>
<feature type="region of interest" description="Disordered" evidence="7">
    <location>
        <begin position="1"/>
        <end position="100"/>
    </location>
</feature>
<feature type="compositionally biased region" description="Polar residues" evidence="7">
    <location>
        <begin position="11"/>
        <end position="21"/>
    </location>
</feature>
<gene>
    <name evidence="9" type="ORF">BDV25DRAFT_157436</name>
</gene>
<evidence type="ECO:0000256" key="2">
    <source>
        <dbReference type="ARBA" id="ARBA00022664"/>
    </source>
</evidence>
<dbReference type="EMBL" id="ML742144">
    <property type="protein sequence ID" value="KAE8148853.1"/>
    <property type="molecule type" value="Genomic_DNA"/>
</dbReference>
<evidence type="ECO:0000256" key="6">
    <source>
        <dbReference type="PROSITE-ProRule" id="PRU00176"/>
    </source>
</evidence>
<organism evidence="9 10">
    <name type="scientific">Aspergillus avenaceus</name>
    <dbReference type="NCBI Taxonomy" id="36643"/>
    <lineage>
        <taxon>Eukaryota</taxon>
        <taxon>Fungi</taxon>
        <taxon>Dikarya</taxon>
        <taxon>Ascomycota</taxon>
        <taxon>Pezizomycotina</taxon>
        <taxon>Eurotiomycetes</taxon>
        <taxon>Eurotiomycetidae</taxon>
        <taxon>Eurotiales</taxon>
        <taxon>Aspergillaceae</taxon>
        <taxon>Aspergillus</taxon>
        <taxon>Aspergillus subgen. Circumdati</taxon>
    </lineage>
</organism>
<dbReference type="GO" id="GO:0005737">
    <property type="term" value="C:cytoplasm"/>
    <property type="evidence" value="ECO:0007669"/>
    <property type="project" value="TreeGrafter"/>
</dbReference>
<dbReference type="InterPro" id="IPR035979">
    <property type="entry name" value="RBD_domain_sf"/>
</dbReference>
<comment type="subcellular location">
    <subcellularLocation>
        <location evidence="1">Nucleus</location>
    </subcellularLocation>
</comment>
<name>A0A5N6TR75_ASPAV</name>
<evidence type="ECO:0000256" key="3">
    <source>
        <dbReference type="ARBA" id="ARBA00022884"/>
    </source>
</evidence>
<keyword evidence="3 6" id="KW-0694">RNA-binding</keyword>
<dbReference type="Pfam" id="PF00076">
    <property type="entry name" value="RRM_1"/>
    <property type="match status" value="1"/>
</dbReference>
<keyword evidence="4" id="KW-0508">mRNA splicing</keyword>
<dbReference type="GO" id="GO:0061574">
    <property type="term" value="C:ASAP complex"/>
    <property type="evidence" value="ECO:0007669"/>
    <property type="project" value="TreeGrafter"/>
</dbReference>